<dbReference type="Gene3D" id="3.90.120.10">
    <property type="entry name" value="DNA Methylase, subunit A, domain 2"/>
    <property type="match status" value="1"/>
</dbReference>
<evidence type="ECO:0000313" key="5">
    <source>
        <dbReference type="EMBL" id="XDQ66534.1"/>
    </source>
</evidence>
<dbReference type="Pfam" id="PF00145">
    <property type="entry name" value="DNA_methylase"/>
    <property type="match status" value="1"/>
</dbReference>
<gene>
    <name evidence="5" type="ORF">AB5J50_39890</name>
</gene>
<dbReference type="GO" id="GO:0032259">
    <property type="term" value="P:methylation"/>
    <property type="evidence" value="ECO:0007669"/>
    <property type="project" value="UniProtKB-KW"/>
</dbReference>
<dbReference type="SUPFAM" id="SSF52980">
    <property type="entry name" value="Restriction endonuclease-like"/>
    <property type="match status" value="1"/>
</dbReference>
<dbReference type="InterPro" id="IPR052906">
    <property type="entry name" value="Type_IV_Methyl-Rstrct_Enzyme"/>
</dbReference>
<dbReference type="EC" id="3.1.21.-" evidence="5"/>
<dbReference type="PANTHER" id="PTHR30015">
    <property type="entry name" value="MRR RESTRICTION SYSTEM PROTEIN"/>
    <property type="match status" value="1"/>
</dbReference>
<name>A0AB39SH36_9ACTN</name>
<evidence type="ECO:0000256" key="2">
    <source>
        <dbReference type="ARBA" id="ARBA00022679"/>
    </source>
</evidence>
<dbReference type="AlphaFoldDB" id="A0AB39SH36"/>
<accession>A0AB39SH36</accession>
<organism evidence="5">
    <name type="scientific">Streptomyces sp. R35</name>
    <dbReference type="NCBI Taxonomy" id="3238630"/>
    <lineage>
        <taxon>Bacteria</taxon>
        <taxon>Bacillati</taxon>
        <taxon>Actinomycetota</taxon>
        <taxon>Actinomycetes</taxon>
        <taxon>Kitasatosporales</taxon>
        <taxon>Streptomycetaceae</taxon>
        <taxon>Streptomyces</taxon>
    </lineage>
</organism>
<dbReference type="GO" id="GO:0015666">
    <property type="term" value="F:restriction endodeoxyribonuclease activity"/>
    <property type="evidence" value="ECO:0007669"/>
    <property type="project" value="TreeGrafter"/>
</dbReference>
<reference evidence="5" key="1">
    <citation type="submission" date="2024-07" db="EMBL/GenBank/DDBJ databases">
        <authorList>
            <person name="Yu S.T."/>
        </authorList>
    </citation>
    <scope>NUCLEOTIDE SEQUENCE</scope>
    <source>
        <strain evidence="5">R35</strain>
    </source>
</reference>
<dbReference type="PANTHER" id="PTHR30015:SF7">
    <property type="entry name" value="TYPE IV METHYL-DIRECTED RESTRICTION ENZYME ECOKMRR"/>
    <property type="match status" value="1"/>
</dbReference>
<dbReference type="GO" id="GO:0003677">
    <property type="term" value="F:DNA binding"/>
    <property type="evidence" value="ECO:0007669"/>
    <property type="project" value="InterPro"/>
</dbReference>
<dbReference type="InterPro" id="IPR007560">
    <property type="entry name" value="Restrct_endonuc_IV_Mrr"/>
</dbReference>
<keyword evidence="1" id="KW-0489">Methyltransferase</keyword>
<dbReference type="Pfam" id="PF04471">
    <property type="entry name" value="Mrr_cat"/>
    <property type="match status" value="1"/>
</dbReference>
<feature type="domain" description="Restriction endonuclease type IV Mrr" evidence="4">
    <location>
        <begin position="329"/>
        <end position="443"/>
    </location>
</feature>
<dbReference type="GO" id="GO:0009307">
    <property type="term" value="P:DNA restriction-modification system"/>
    <property type="evidence" value="ECO:0007669"/>
    <property type="project" value="UniProtKB-KW"/>
</dbReference>
<keyword evidence="5" id="KW-0255">Endonuclease</keyword>
<dbReference type="Gene3D" id="3.40.50.150">
    <property type="entry name" value="Vaccinia Virus protein VP39"/>
    <property type="match status" value="1"/>
</dbReference>
<dbReference type="GO" id="GO:0008168">
    <property type="term" value="F:methyltransferase activity"/>
    <property type="evidence" value="ECO:0007669"/>
    <property type="project" value="UniProtKB-KW"/>
</dbReference>
<dbReference type="InterPro" id="IPR001525">
    <property type="entry name" value="C5_MeTfrase"/>
</dbReference>
<keyword evidence="5" id="KW-0378">Hydrolase</keyword>
<evidence type="ECO:0000259" key="4">
    <source>
        <dbReference type="Pfam" id="PF04471"/>
    </source>
</evidence>
<protein>
    <submittedName>
        <fullName evidence="5">Restriction endonuclease</fullName>
        <ecNumber evidence="5">3.1.21.-</ecNumber>
    </submittedName>
</protein>
<keyword evidence="5" id="KW-0540">Nuclease</keyword>
<sequence>MYLNAGAGGQIVGLSQAGFSTEIAVEPDLNRANTLRLAGLPVLQADIRECLPDLFPEEHLDLLYARNIGSVDGPRDDTPALVQYADRLQPRVFILESDAGIWADRHHSYREWVRGVLESLGYSIAQWATYDGREYGAASPWSASFLVAMRSDQKGFFNPPKPEGRPVPNLYSVLAQSMRQRFEASGDPRFRDAWQVWTKRAERSFSPRLIDVLAVGGEADALYPNDVNAWRGCGIEIRQLADDRRDPEASLYGPAGPCLTLGQAALLRDFPRDWTFAGSSRDVLRQIVESTPPSVPRALGHAIADALQDLEEESVRGPSPAVDLMTEVDALHHSAFEHFIADLLQRDGYRVQKAGGGAGDGGIDVHAVDPLGYPVIVQCKHFQDAKPRVGSPVARNLFGAASARHPLPRALLVTNTGFTVECMAWARDEQRLILVGRRELRRWAIDGLPLPEALHPAA</sequence>
<dbReference type="Gene3D" id="3.40.1350.10">
    <property type="match status" value="1"/>
</dbReference>
<dbReference type="InterPro" id="IPR029063">
    <property type="entry name" value="SAM-dependent_MTases_sf"/>
</dbReference>
<evidence type="ECO:0000256" key="3">
    <source>
        <dbReference type="ARBA" id="ARBA00022747"/>
    </source>
</evidence>
<dbReference type="InterPro" id="IPR011335">
    <property type="entry name" value="Restrct_endonuc-II-like"/>
</dbReference>
<dbReference type="InterPro" id="IPR011856">
    <property type="entry name" value="tRNA_endonuc-like_dom_sf"/>
</dbReference>
<keyword evidence="3" id="KW-0680">Restriction system</keyword>
<dbReference type="EMBL" id="CP163440">
    <property type="protein sequence ID" value="XDQ66534.1"/>
    <property type="molecule type" value="Genomic_DNA"/>
</dbReference>
<keyword evidence="2" id="KW-0808">Transferase</keyword>
<dbReference type="RefSeq" id="WP_369263536.1">
    <property type="nucleotide sequence ID" value="NZ_CP163440.1"/>
</dbReference>
<proteinExistence type="predicted"/>
<dbReference type="SUPFAM" id="SSF53335">
    <property type="entry name" value="S-adenosyl-L-methionine-dependent methyltransferases"/>
    <property type="match status" value="1"/>
</dbReference>
<evidence type="ECO:0000256" key="1">
    <source>
        <dbReference type="ARBA" id="ARBA00022603"/>
    </source>
</evidence>